<keyword evidence="3" id="KW-1185">Reference proteome</keyword>
<accession>A0AAV2GBT1</accession>
<dbReference type="PANTHER" id="PTHR35127">
    <property type="entry name" value="OS03G0736900 PROTEIN"/>
    <property type="match status" value="1"/>
</dbReference>
<dbReference type="Proteomes" id="UP001497516">
    <property type="component" value="Chromosome 8"/>
</dbReference>
<feature type="domain" description="DUF7804" evidence="1">
    <location>
        <begin position="130"/>
        <end position="206"/>
    </location>
</feature>
<gene>
    <name evidence="2" type="ORF">LTRI10_LOCUS47786</name>
</gene>
<reference evidence="2 3" key="1">
    <citation type="submission" date="2024-04" db="EMBL/GenBank/DDBJ databases">
        <authorList>
            <person name="Fracassetti M."/>
        </authorList>
    </citation>
    <scope>NUCLEOTIDE SEQUENCE [LARGE SCALE GENOMIC DNA]</scope>
</reference>
<dbReference type="AlphaFoldDB" id="A0AAV2GBT1"/>
<sequence length="298" mass="31707">MASSSTSTGVGCGGAATELKNHHHARHLLAGIRPIPMVRCSSDVSDRRLRRLGVSTSTPTATPIASSEGRFFTPRVCSATAFAAEAAMEVEISSEEAGFPRGGTSTAAEESSFALLTAAAGGGGGGERGIVAEKLDEWMRDSVTEIVKNLTAAPLLVHVYSDKQGKKLETEKAVEEGDWKKLIEKWKKRDSPLPEGVIFVEQLLDGGRSAVLAAAEEAEEENDVGEEEATKAWGIVVQGKGAECGPLCYLLKTSRVGSSGVGLCCTHFCLMRVKSFRESAKSQLKNCWLMQAQNDGVF</sequence>
<dbReference type="PANTHER" id="PTHR35127:SF1">
    <property type="entry name" value="GENOME ASSEMBLY, CHROMOSOME: A10"/>
    <property type="match status" value="1"/>
</dbReference>
<evidence type="ECO:0000313" key="3">
    <source>
        <dbReference type="Proteomes" id="UP001497516"/>
    </source>
</evidence>
<evidence type="ECO:0000313" key="2">
    <source>
        <dbReference type="EMBL" id="CAL1408169.1"/>
    </source>
</evidence>
<protein>
    <recommendedName>
        <fullName evidence="1">DUF7804 domain-containing protein</fullName>
    </recommendedName>
</protein>
<proteinExistence type="predicted"/>
<dbReference type="Pfam" id="PF25089">
    <property type="entry name" value="DUF7804"/>
    <property type="match status" value="1"/>
</dbReference>
<organism evidence="2 3">
    <name type="scientific">Linum trigynum</name>
    <dbReference type="NCBI Taxonomy" id="586398"/>
    <lineage>
        <taxon>Eukaryota</taxon>
        <taxon>Viridiplantae</taxon>
        <taxon>Streptophyta</taxon>
        <taxon>Embryophyta</taxon>
        <taxon>Tracheophyta</taxon>
        <taxon>Spermatophyta</taxon>
        <taxon>Magnoliopsida</taxon>
        <taxon>eudicotyledons</taxon>
        <taxon>Gunneridae</taxon>
        <taxon>Pentapetalae</taxon>
        <taxon>rosids</taxon>
        <taxon>fabids</taxon>
        <taxon>Malpighiales</taxon>
        <taxon>Linaceae</taxon>
        <taxon>Linum</taxon>
    </lineage>
</organism>
<evidence type="ECO:0000259" key="1">
    <source>
        <dbReference type="Pfam" id="PF25089"/>
    </source>
</evidence>
<dbReference type="EMBL" id="OZ034821">
    <property type="protein sequence ID" value="CAL1408169.1"/>
    <property type="molecule type" value="Genomic_DNA"/>
</dbReference>
<dbReference type="InterPro" id="IPR056706">
    <property type="entry name" value="DUF7804"/>
</dbReference>
<name>A0AAV2GBT1_9ROSI</name>